<proteinExistence type="predicted"/>
<sequence length="48" mass="5400">MGRQELACRGSVFTEMHVDAVPARRRQVALVDELPHTNIPGSRSAKRR</sequence>
<accession>A0A1I2MK77</accession>
<evidence type="ECO:0000256" key="1">
    <source>
        <dbReference type="ARBA" id="ARBA00022679"/>
    </source>
</evidence>
<dbReference type="Proteomes" id="UP000181942">
    <property type="component" value="Unassembled WGS sequence"/>
</dbReference>
<dbReference type="InterPro" id="IPR003852">
    <property type="entry name" value="Sig_transdc_His_kinase_KdpD_N"/>
</dbReference>
<dbReference type="PANTHER" id="PTHR45569">
    <property type="entry name" value="SENSOR PROTEIN KDPD"/>
    <property type="match status" value="1"/>
</dbReference>
<keyword evidence="2 5" id="KW-0418">Kinase</keyword>
<reference evidence="5 6" key="1">
    <citation type="submission" date="2016-10" db="EMBL/GenBank/DDBJ databases">
        <authorList>
            <person name="de Groot N.N."/>
        </authorList>
    </citation>
    <scope>NUCLEOTIDE SEQUENCE [LARGE SCALE GENOMIC DNA]</scope>
    <source>
        <strain evidence="5 6">OK461</strain>
    </source>
</reference>
<dbReference type="GO" id="GO:0034220">
    <property type="term" value="P:monoatomic ion transmembrane transport"/>
    <property type="evidence" value="ECO:0007669"/>
    <property type="project" value="UniProtKB-KW"/>
</dbReference>
<keyword evidence="5" id="KW-0406">Ion transport</keyword>
<evidence type="ECO:0000256" key="3">
    <source>
        <dbReference type="ARBA" id="ARBA00023012"/>
    </source>
</evidence>
<protein>
    <submittedName>
        <fullName evidence="5">Osmosensitive K+ channel His kinase sensor domain-containing protein</fullName>
    </submittedName>
</protein>
<name>A0A1I2MK77_9ACTN</name>
<dbReference type="GO" id="GO:0000155">
    <property type="term" value="F:phosphorelay sensor kinase activity"/>
    <property type="evidence" value="ECO:0007669"/>
    <property type="project" value="InterPro"/>
</dbReference>
<dbReference type="InterPro" id="IPR027417">
    <property type="entry name" value="P-loop_NTPase"/>
</dbReference>
<keyword evidence="1" id="KW-0808">Transferase</keyword>
<dbReference type="PANTHER" id="PTHR45569:SF1">
    <property type="entry name" value="SENSOR PROTEIN KDPD"/>
    <property type="match status" value="1"/>
</dbReference>
<organism evidence="5 6">
    <name type="scientific">Streptomyces mirabilis</name>
    <dbReference type="NCBI Taxonomy" id="68239"/>
    <lineage>
        <taxon>Bacteria</taxon>
        <taxon>Bacillati</taxon>
        <taxon>Actinomycetota</taxon>
        <taxon>Actinomycetes</taxon>
        <taxon>Kitasatosporales</taxon>
        <taxon>Streptomycetaceae</taxon>
        <taxon>Streptomyces</taxon>
    </lineage>
</organism>
<evidence type="ECO:0000256" key="2">
    <source>
        <dbReference type="ARBA" id="ARBA00022777"/>
    </source>
</evidence>
<feature type="domain" description="Signal transduction histidine kinase osmosensitive K+ channel sensor N-terminal" evidence="4">
    <location>
        <begin position="3"/>
        <end position="47"/>
    </location>
</feature>
<keyword evidence="5" id="KW-0813">Transport</keyword>
<keyword evidence="3" id="KW-0902">Two-component regulatory system</keyword>
<dbReference type="AlphaFoldDB" id="A0A1I2MK77"/>
<dbReference type="Pfam" id="PF02702">
    <property type="entry name" value="KdpD"/>
    <property type="match status" value="1"/>
</dbReference>
<dbReference type="OrthoDB" id="4328246at2"/>
<evidence type="ECO:0000313" key="5">
    <source>
        <dbReference type="EMBL" id="SFF89957.1"/>
    </source>
</evidence>
<evidence type="ECO:0000313" key="6">
    <source>
        <dbReference type="Proteomes" id="UP000181942"/>
    </source>
</evidence>
<dbReference type="GO" id="GO:0005886">
    <property type="term" value="C:plasma membrane"/>
    <property type="evidence" value="ECO:0007669"/>
    <property type="project" value="TreeGrafter"/>
</dbReference>
<gene>
    <name evidence="5" type="ORF">SAMN02787118_113113</name>
</gene>
<dbReference type="InterPro" id="IPR052023">
    <property type="entry name" value="Histidine_kinase_KdpD"/>
</dbReference>
<dbReference type="Gene3D" id="3.40.50.300">
    <property type="entry name" value="P-loop containing nucleotide triphosphate hydrolases"/>
    <property type="match status" value="1"/>
</dbReference>
<keyword evidence="5" id="KW-0407">Ion channel</keyword>
<dbReference type="EMBL" id="FONR01000013">
    <property type="protein sequence ID" value="SFF89957.1"/>
    <property type="molecule type" value="Genomic_DNA"/>
</dbReference>
<evidence type="ECO:0000259" key="4">
    <source>
        <dbReference type="Pfam" id="PF02702"/>
    </source>
</evidence>